<dbReference type="Gene3D" id="1.20.5.1930">
    <property type="match status" value="1"/>
</dbReference>
<evidence type="ECO:0000256" key="3">
    <source>
        <dbReference type="ARBA" id="ARBA00022553"/>
    </source>
</evidence>
<keyword evidence="5" id="KW-0547">Nucleotide-binding</keyword>
<dbReference type="InterPro" id="IPR011712">
    <property type="entry name" value="Sig_transdc_His_kin_sub3_dim/P"/>
</dbReference>
<keyword evidence="6" id="KW-0418">Kinase</keyword>
<dbReference type="InterPro" id="IPR003594">
    <property type="entry name" value="HATPase_dom"/>
</dbReference>
<evidence type="ECO:0000256" key="8">
    <source>
        <dbReference type="ARBA" id="ARBA00023012"/>
    </source>
</evidence>
<feature type="transmembrane region" description="Helical" evidence="9">
    <location>
        <begin position="105"/>
        <end position="122"/>
    </location>
</feature>
<evidence type="ECO:0000259" key="10">
    <source>
        <dbReference type="SMART" id="SM00387"/>
    </source>
</evidence>
<dbReference type="EMBL" id="JACYFG010000036">
    <property type="protein sequence ID" value="MBD5780461.1"/>
    <property type="molecule type" value="Genomic_DNA"/>
</dbReference>
<keyword evidence="4" id="KW-0808">Transferase</keyword>
<feature type="transmembrane region" description="Helical" evidence="9">
    <location>
        <begin position="29"/>
        <end position="49"/>
    </location>
</feature>
<dbReference type="InterPro" id="IPR036890">
    <property type="entry name" value="HATPase_C_sf"/>
</dbReference>
<dbReference type="Proteomes" id="UP000622317">
    <property type="component" value="Unassembled WGS sequence"/>
</dbReference>
<proteinExistence type="predicted"/>
<dbReference type="RefSeq" id="WP_191617562.1">
    <property type="nucleotide sequence ID" value="NZ_JACYFG010000036.1"/>
</dbReference>
<accession>A0A927F9Y8</accession>
<feature type="transmembrane region" description="Helical" evidence="9">
    <location>
        <begin position="178"/>
        <end position="198"/>
    </location>
</feature>
<dbReference type="SMART" id="SM00387">
    <property type="entry name" value="HATPase_c"/>
    <property type="match status" value="1"/>
</dbReference>
<evidence type="ECO:0000256" key="2">
    <source>
        <dbReference type="ARBA" id="ARBA00012438"/>
    </source>
</evidence>
<evidence type="ECO:0000256" key="6">
    <source>
        <dbReference type="ARBA" id="ARBA00022777"/>
    </source>
</evidence>
<dbReference type="PANTHER" id="PTHR24421:SF10">
    <property type="entry name" value="NITRATE_NITRITE SENSOR PROTEIN NARQ"/>
    <property type="match status" value="1"/>
</dbReference>
<reference evidence="11" key="1">
    <citation type="submission" date="2020-09" db="EMBL/GenBank/DDBJ databases">
        <title>Pelagicoccus enzymogenes sp. nov. with an EPS production, isolated from marine sediment.</title>
        <authorList>
            <person name="Feng X."/>
        </authorList>
    </citation>
    <scope>NUCLEOTIDE SEQUENCE</scope>
    <source>
        <strain evidence="11">NFK12</strain>
    </source>
</reference>
<comment type="caution">
    <text evidence="11">The sequence shown here is derived from an EMBL/GenBank/DDBJ whole genome shotgun (WGS) entry which is preliminary data.</text>
</comment>
<dbReference type="Pfam" id="PF07730">
    <property type="entry name" value="HisKA_3"/>
    <property type="match status" value="1"/>
</dbReference>
<dbReference type="InterPro" id="IPR050482">
    <property type="entry name" value="Sensor_HK_TwoCompSys"/>
</dbReference>
<dbReference type="EC" id="2.7.13.3" evidence="2"/>
<sequence>MVKSEIGAPVCEETGAGAEAERVERNNNYIFAIFGGCLMLLSLVLPFAYAKKELSAGLTILQVLLWAVFCAAWLRQGYLVERAGIGFNAGDAALKSESPSRLQEILLFLLVFGPSCFAYIYVTQLNTAYFGFNYVLMFVVAGFATLIFPLWLAAAYLLYQCLAWVLVGRVMWGGWMNLADVVTMISGYFFSAMMFYIFRRERNSRSRAFALSVELDRANEKLRAFSRQVEELAATQERNRIAREIHDTIGHSLTVVNMQLETAKALLSSDREKAAAFLDKAQEVTKRGLAEVRSSVASLRASPLDGMPLHRALEALLKSSFGPAIQLDFELVEGDEAMPAASESALYRCAQEALTNVRKHADASQVSLSLDLSERQKVRLEVCDNGKGCSGTSGGFGIMGIRERIQLLDGEVSFYTSPGNGFRLSISLPR</sequence>
<keyword evidence="3" id="KW-0597">Phosphoprotein</keyword>
<feature type="transmembrane region" description="Helical" evidence="9">
    <location>
        <begin position="134"/>
        <end position="158"/>
    </location>
</feature>
<dbReference type="Pfam" id="PF02518">
    <property type="entry name" value="HATPase_c"/>
    <property type="match status" value="1"/>
</dbReference>
<dbReference type="GO" id="GO:0016020">
    <property type="term" value="C:membrane"/>
    <property type="evidence" value="ECO:0007669"/>
    <property type="project" value="InterPro"/>
</dbReference>
<gene>
    <name evidence="11" type="ORF">IEN85_13250</name>
</gene>
<organism evidence="11 12">
    <name type="scientific">Pelagicoccus enzymogenes</name>
    <dbReference type="NCBI Taxonomy" id="2773457"/>
    <lineage>
        <taxon>Bacteria</taxon>
        <taxon>Pseudomonadati</taxon>
        <taxon>Verrucomicrobiota</taxon>
        <taxon>Opitutia</taxon>
        <taxon>Puniceicoccales</taxon>
        <taxon>Pelagicoccaceae</taxon>
        <taxon>Pelagicoccus</taxon>
    </lineage>
</organism>
<dbReference type="GO" id="GO:0000155">
    <property type="term" value="F:phosphorelay sensor kinase activity"/>
    <property type="evidence" value="ECO:0007669"/>
    <property type="project" value="InterPro"/>
</dbReference>
<feature type="transmembrane region" description="Helical" evidence="9">
    <location>
        <begin position="56"/>
        <end position="74"/>
    </location>
</feature>
<evidence type="ECO:0000256" key="5">
    <source>
        <dbReference type="ARBA" id="ARBA00022741"/>
    </source>
</evidence>
<evidence type="ECO:0000313" key="11">
    <source>
        <dbReference type="EMBL" id="MBD5780461.1"/>
    </source>
</evidence>
<dbReference type="PANTHER" id="PTHR24421">
    <property type="entry name" value="NITRATE/NITRITE SENSOR PROTEIN NARX-RELATED"/>
    <property type="match status" value="1"/>
</dbReference>
<dbReference type="GO" id="GO:0005524">
    <property type="term" value="F:ATP binding"/>
    <property type="evidence" value="ECO:0007669"/>
    <property type="project" value="UniProtKB-KW"/>
</dbReference>
<dbReference type="AlphaFoldDB" id="A0A927F9Y8"/>
<dbReference type="SUPFAM" id="SSF55874">
    <property type="entry name" value="ATPase domain of HSP90 chaperone/DNA topoisomerase II/histidine kinase"/>
    <property type="match status" value="1"/>
</dbReference>
<comment type="catalytic activity">
    <reaction evidence="1">
        <text>ATP + protein L-histidine = ADP + protein N-phospho-L-histidine.</text>
        <dbReference type="EC" id="2.7.13.3"/>
    </reaction>
</comment>
<protein>
    <recommendedName>
        <fullName evidence="2">histidine kinase</fullName>
        <ecNumber evidence="2">2.7.13.3</ecNumber>
    </recommendedName>
</protein>
<dbReference type="GO" id="GO:0046983">
    <property type="term" value="F:protein dimerization activity"/>
    <property type="evidence" value="ECO:0007669"/>
    <property type="project" value="InterPro"/>
</dbReference>
<evidence type="ECO:0000256" key="4">
    <source>
        <dbReference type="ARBA" id="ARBA00022679"/>
    </source>
</evidence>
<keyword evidence="9" id="KW-0472">Membrane</keyword>
<dbReference type="Gene3D" id="3.30.565.10">
    <property type="entry name" value="Histidine kinase-like ATPase, C-terminal domain"/>
    <property type="match status" value="1"/>
</dbReference>
<evidence type="ECO:0000256" key="9">
    <source>
        <dbReference type="SAM" id="Phobius"/>
    </source>
</evidence>
<keyword evidence="9" id="KW-0812">Transmembrane</keyword>
<evidence type="ECO:0000256" key="7">
    <source>
        <dbReference type="ARBA" id="ARBA00022840"/>
    </source>
</evidence>
<evidence type="ECO:0000313" key="12">
    <source>
        <dbReference type="Proteomes" id="UP000622317"/>
    </source>
</evidence>
<keyword evidence="7" id="KW-0067">ATP-binding</keyword>
<keyword evidence="12" id="KW-1185">Reference proteome</keyword>
<keyword evidence="9" id="KW-1133">Transmembrane helix</keyword>
<name>A0A927F9Y8_9BACT</name>
<feature type="domain" description="Histidine kinase/HSP90-like ATPase" evidence="10">
    <location>
        <begin position="341"/>
        <end position="430"/>
    </location>
</feature>
<keyword evidence="8" id="KW-0902">Two-component regulatory system</keyword>
<evidence type="ECO:0000256" key="1">
    <source>
        <dbReference type="ARBA" id="ARBA00000085"/>
    </source>
</evidence>
<dbReference type="CDD" id="cd16917">
    <property type="entry name" value="HATPase_UhpB-NarQ-NarX-like"/>
    <property type="match status" value="1"/>
</dbReference>